<dbReference type="AlphaFoldDB" id="A0ABD3SRQ4"/>
<reference evidence="9 10" key="1">
    <citation type="submission" date="2024-10" db="EMBL/GenBank/DDBJ databases">
        <title>Updated reference genomes for cyclostephanoid diatoms.</title>
        <authorList>
            <person name="Roberts W.R."/>
            <person name="Alverson A.J."/>
        </authorList>
    </citation>
    <scope>NUCLEOTIDE SEQUENCE [LARGE SCALE GENOMIC DNA]</scope>
    <source>
        <strain evidence="9 10">AJA228-03</strain>
    </source>
</reference>
<dbReference type="PANTHER" id="PTHR20854">
    <property type="entry name" value="INOSITOL MONOPHOSPHATASE"/>
    <property type="match status" value="1"/>
</dbReference>
<dbReference type="Proteomes" id="UP001530377">
    <property type="component" value="Unassembled WGS sequence"/>
</dbReference>
<protein>
    <recommendedName>
        <fullName evidence="8">Fe2OG dioxygenase domain-containing protein</fullName>
    </recommendedName>
</protein>
<evidence type="ECO:0000313" key="9">
    <source>
        <dbReference type="EMBL" id="KAL3826953.1"/>
    </source>
</evidence>
<dbReference type="InterPro" id="IPR005123">
    <property type="entry name" value="Oxoglu/Fe-dep_dioxygenase_dom"/>
</dbReference>
<dbReference type="Gene3D" id="3.40.190.80">
    <property type="match status" value="1"/>
</dbReference>
<dbReference type="Pfam" id="PF13640">
    <property type="entry name" value="2OG-FeII_Oxy_3"/>
    <property type="match status" value="1"/>
</dbReference>
<dbReference type="SUPFAM" id="SSF51197">
    <property type="entry name" value="Clavaminate synthase-like"/>
    <property type="match status" value="1"/>
</dbReference>
<dbReference type="InterPro" id="IPR044862">
    <property type="entry name" value="Pro_4_hyd_alph_FE2OG_OXY"/>
</dbReference>
<keyword evidence="5" id="KW-0560">Oxidoreductase</keyword>
<evidence type="ECO:0000256" key="5">
    <source>
        <dbReference type="ARBA" id="ARBA00023002"/>
    </source>
</evidence>
<feature type="binding site" evidence="7">
    <location>
        <position position="346"/>
    </location>
    <ligand>
        <name>Mg(2+)</name>
        <dbReference type="ChEBI" id="CHEBI:18420"/>
        <label>1</label>
        <note>catalytic</note>
    </ligand>
</feature>
<comment type="cofactor">
    <cofactor evidence="7">
        <name>Mg(2+)</name>
        <dbReference type="ChEBI" id="CHEBI:18420"/>
    </cofactor>
</comment>
<evidence type="ECO:0000313" key="10">
    <source>
        <dbReference type="Proteomes" id="UP001530377"/>
    </source>
</evidence>
<evidence type="ECO:0000259" key="8">
    <source>
        <dbReference type="PROSITE" id="PS51471"/>
    </source>
</evidence>
<sequence>MFRSKKHQGVVVEDISKELIPITGSRQLAVVLHNVVSPEECARLIQRAVNTGFVDAPIQDASGREILRRDVRLCDRCIIDDESLADDVYERIMNAVGRVPELERRITHAPWITSSSSSSSDSPSVVTAVGLNERMRFLRYKPGHFFAPHRDLRYVRGPESGHRAGETSYVTVQLYLNDKFKGGITRFLSGGGRSGDDKRHYDVKPRRGSVLIFDHDLVHEGSKVTEGIKYSAMGTWLDIFAGIEVSSGENLVGPGGMVGVAASAGLDALPRRRRSPGDAVLRAVTPLRPHQLSTPSAPLSGLATANTRRRLSCNSADLATAINILNEDLIVSEFRKRFPHHRIVGEESTGSDTVNPIDPNGENTWIIDPIDGMTNFVSGLPLCCVSIGMCVGGIPCMGVAFAPATEELYVALRGRGAYRNCMHLSGTGGGGGRAVATRKALSDSVVGFEFGYAKSEEGVNLMTGAVRRLLRHGVRATRSLESEVLDRCYVASGRLDVVYAGVADEGWKPWDYCASLVVANEAGCTMTHLISRLGEDLVDGGSGEIRRGYEFILLTRSVICGVNADLVEETRRVVLGLSMGPMA</sequence>
<feature type="domain" description="Fe2OG dioxygenase" evidence="8">
    <location>
        <begin position="131"/>
        <end position="239"/>
    </location>
</feature>
<evidence type="ECO:0000256" key="3">
    <source>
        <dbReference type="ARBA" id="ARBA00022723"/>
    </source>
</evidence>
<gene>
    <name evidence="9" type="ORF">ACHAXA_000017</name>
</gene>
<dbReference type="SMART" id="SM00702">
    <property type="entry name" value="P4Hc"/>
    <property type="match status" value="1"/>
</dbReference>
<feature type="binding site" evidence="7">
    <location>
        <position position="370"/>
    </location>
    <ligand>
        <name>Mg(2+)</name>
        <dbReference type="ChEBI" id="CHEBI:18420"/>
        <label>1</label>
        <note>catalytic</note>
    </ligand>
</feature>
<dbReference type="InterPro" id="IPR006620">
    <property type="entry name" value="Pro_4_hyd_alph"/>
</dbReference>
<feature type="binding site" evidence="7">
    <location>
        <position position="368"/>
    </location>
    <ligand>
        <name>Mg(2+)</name>
        <dbReference type="ChEBI" id="CHEBI:18420"/>
        <label>1</label>
        <note>catalytic</note>
    </ligand>
</feature>
<feature type="binding site" evidence="7">
    <location>
        <position position="511"/>
    </location>
    <ligand>
        <name>Mg(2+)</name>
        <dbReference type="ChEBI" id="CHEBI:18420"/>
        <label>1</label>
        <note>catalytic</note>
    </ligand>
</feature>
<dbReference type="Gene3D" id="3.30.540.10">
    <property type="entry name" value="Fructose-1,6-Bisphosphatase, subunit A, domain 1"/>
    <property type="match status" value="1"/>
</dbReference>
<keyword evidence="4" id="KW-0223">Dioxygenase</keyword>
<keyword evidence="6" id="KW-0408">Iron</keyword>
<accession>A0ABD3SRQ4</accession>
<feature type="binding site" evidence="7">
    <location>
        <position position="371"/>
    </location>
    <ligand>
        <name>Mg(2+)</name>
        <dbReference type="ChEBI" id="CHEBI:18420"/>
        <label>1</label>
        <note>catalytic</note>
    </ligand>
</feature>
<keyword evidence="3 7" id="KW-0479">Metal-binding</keyword>
<name>A0ABD3SRQ4_9STRA</name>
<keyword evidence="7" id="KW-0460">Magnesium</keyword>
<comment type="cofactor">
    <cofactor evidence="1">
        <name>L-ascorbate</name>
        <dbReference type="ChEBI" id="CHEBI:38290"/>
    </cofactor>
</comment>
<dbReference type="GO" id="GO:0046872">
    <property type="term" value="F:metal ion binding"/>
    <property type="evidence" value="ECO:0007669"/>
    <property type="project" value="UniProtKB-KW"/>
</dbReference>
<dbReference type="SUPFAM" id="SSF56655">
    <property type="entry name" value="Carbohydrate phosphatase"/>
    <property type="match status" value="1"/>
</dbReference>
<dbReference type="InterPro" id="IPR000760">
    <property type="entry name" value="Inositol_monophosphatase-like"/>
</dbReference>
<dbReference type="PANTHER" id="PTHR20854:SF4">
    <property type="entry name" value="INOSITOL-1-MONOPHOSPHATASE-RELATED"/>
    <property type="match status" value="1"/>
</dbReference>
<evidence type="ECO:0000256" key="4">
    <source>
        <dbReference type="ARBA" id="ARBA00022964"/>
    </source>
</evidence>
<dbReference type="PROSITE" id="PS51471">
    <property type="entry name" value="FE2OG_OXY"/>
    <property type="match status" value="1"/>
</dbReference>
<dbReference type="PRINTS" id="PR00377">
    <property type="entry name" value="IMPHPHTASES"/>
</dbReference>
<dbReference type="Gene3D" id="2.60.120.620">
    <property type="entry name" value="q2cbj1_9rhob like domain"/>
    <property type="match status" value="1"/>
</dbReference>
<evidence type="ECO:0000256" key="2">
    <source>
        <dbReference type="ARBA" id="ARBA00009759"/>
    </source>
</evidence>
<comment type="similarity">
    <text evidence="2">Belongs to the inositol monophosphatase superfamily.</text>
</comment>
<proteinExistence type="inferred from homology"/>
<evidence type="ECO:0000256" key="7">
    <source>
        <dbReference type="PIRSR" id="PIRSR600760-2"/>
    </source>
</evidence>
<evidence type="ECO:0000256" key="1">
    <source>
        <dbReference type="ARBA" id="ARBA00001961"/>
    </source>
</evidence>
<dbReference type="EMBL" id="JALLPB020000010">
    <property type="protein sequence ID" value="KAL3826953.1"/>
    <property type="molecule type" value="Genomic_DNA"/>
</dbReference>
<dbReference type="Pfam" id="PF00459">
    <property type="entry name" value="Inositol_P"/>
    <property type="match status" value="1"/>
</dbReference>
<keyword evidence="10" id="KW-1185">Reference proteome</keyword>
<dbReference type="GO" id="GO:0051213">
    <property type="term" value="F:dioxygenase activity"/>
    <property type="evidence" value="ECO:0007669"/>
    <property type="project" value="UniProtKB-KW"/>
</dbReference>
<comment type="caution">
    <text evidence="9">The sequence shown here is derived from an EMBL/GenBank/DDBJ whole genome shotgun (WGS) entry which is preliminary data.</text>
</comment>
<organism evidence="9 10">
    <name type="scientific">Cyclostephanos tholiformis</name>
    <dbReference type="NCBI Taxonomy" id="382380"/>
    <lineage>
        <taxon>Eukaryota</taxon>
        <taxon>Sar</taxon>
        <taxon>Stramenopiles</taxon>
        <taxon>Ochrophyta</taxon>
        <taxon>Bacillariophyta</taxon>
        <taxon>Coscinodiscophyceae</taxon>
        <taxon>Thalassiosirophycidae</taxon>
        <taxon>Stephanodiscales</taxon>
        <taxon>Stephanodiscaceae</taxon>
        <taxon>Cyclostephanos</taxon>
    </lineage>
</organism>
<evidence type="ECO:0000256" key="6">
    <source>
        <dbReference type="ARBA" id="ARBA00023004"/>
    </source>
</evidence>